<evidence type="ECO:0000256" key="3">
    <source>
        <dbReference type="ARBA" id="ARBA00023274"/>
    </source>
</evidence>
<feature type="region of interest" description="Disordered" evidence="4">
    <location>
        <begin position="1"/>
        <end position="29"/>
    </location>
</feature>
<evidence type="ECO:0000256" key="1">
    <source>
        <dbReference type="ARBA" id="ARBA00008553"/>
    </source>
</evidence>
<evidence type="ECO:0000259" key="6">
    <source>
        <dbReference type="Pfam" id="PF00673"/>
    </source>
</evidence>
<feature type="domain" description="Large ribosomal subunit protein uL5 C-terminal" evidence="6">
    <location>
        <begin position="111"/>
        <end position="204"/>
    </location>
</feature>
<keyword evidence="3" id="KW-0687">Ribonucleoprotein</keyword>
<dbReference type="InterPro" id="IPR002132">
    <property type="entry name" value="Ribosomal_uL5"/>
</dbReference>
<dbReference type="InterPro" id="IPR031309">
    <property type="entry name" value="Ribosomal_uL5_C"/>
</dbReference>
<protein>
    <recommendedName>
        <fullName evidence="8">Ribosomal protein L5 C-terminal domain-containing protein</fullName>
    </recommendedName>
</protein>
<dbReference type="GO" id="GO:0006412">
    <property type="term" value="P:translation"/>
    <property type="evidence" value="ECO:0007669"/>
    <property type="project" value="InterPro"/>
</dbReference>
<accession>X1JHM7</accession>
<dbReference type="SUPFAM" id="SSF55282">
    <property type="entry name" value="RL5-like"/>
    <property type="match status" value="1"/>
</dbReference>
<evidence type="ECO:0008006" key="8">
    <source>
        <dbReference type="Google" id="ProtNLM"/>
    </source>
</evidence>
<dbReference type="GO" id="GO:0005840">
    <property type="term" value="C:ribosome"/>
    <property type="evidence" value="ECO:0007669"/>
    <property type="project" value="UniProtKB-KW"/>
</dbReference>
<feature type="non-terminal residue" evidence="7">
    <location>
        <position position="1"/>
    </location>
</feature>
<dbReference type="Gene3D" id="3.30.1440.10">
    <property type="match status" value="1"/>
</dbReference>
<organism evidence="7">
    <name type="scientific">marine sediment metagenome</name>
    <dbReference type="NCBI Taxonomy" id="412755"/>
    <lineage>
        <taxon>unclassified sequences</taxon>
        <taxon>metagenomes</taxon>
        <taxon>ecological metagenomes</taxon>
    </lineage>
</organism>
<dbReference type="Pfam" id="PF00281">
    <property type="entry name" value="Ribosomal_L5"/>
    <property type="match status" value="1"/>
</dbReference>
<comment type="caution">
    <text evidence="7">The sequence shown here is derived from an EMBL/GenBank/DDBJ whole genome shotgun (WGS) entry which is preliminary data.</text>
</comment>
<proteinExistence type="inferred from homology"/>
<dbReference type="HAMAP" id="MF_01333_B">
    <property type="entry name" value="Ribosomal_uL5_B"/>
    <property type="match status" value="1"/>
</dbReference>
<dbReference type="FunFam" id="3.30.1440.10:FF:000001">
    <property type="entry name" value="50S ribosomal protein L5"/>
    <property type="match status" value="1"/>
</dbReference>
<dbReference type="InterPro" id="IPR022803">
    <property type="entry name" value="Ribosomal_uL5_dom_sf"/>
</dbReference>
<feature type="domain" description="Large ribosomal subunit protein uL5 N-terminal" evidence="5">
    <location>
        <begin position="51"/>
        <end position="107"/>
    </location>
</feature>
<dbReference type="InterPro" id="IPR031310">
    <property type="entry name" value="Ribosomal_uL5_N"/>
</dbReference>
<feature type="compositionally biased region" description="Low complexity" evidence="4">
    <location>
        <begin position="17"/>
        <end position="28"/>
    </location>
</feature>
<dbReference type="GO" id="GO:0003735">
    <property type="term" value="F:structural constituent of ribosome"/>
    <property type="evidence" value="ECO:0007669"/>
    <property type="project" value="InterPro"/>
</dbReference>
<evidence type="ECO:0000256" key="2">
    <source>
        <dbReference type="ARBA" id="ARBA00022980"/>
    </source>
</evidence>
<dbReference type="AlphaFoldDB" id="X1JHM7"/>
<dbReference type="EMBL" id="BARU01035473">
    <property type="protein sequence ID" value="GAH80995.1"/>
    <property type="molecule type" value="Genomic_DNA"/>
</dbReference>
<reference evidence="7" key="1">
    <citation type="journal article" date="2014" name="Front. Microbiol.">
        <title>High frequency of phylogenetically diverse reductive dehalogenase-homologous genes in deep subseafloor sedimentary metagenomes.</title>
        <authorList>
            <person name="Kawai M."/>
            <person name="Futagami T."/>
            <person name="Toyoda A."/>
            <person name="Takaki Y."/>
            <person name="Nishi S."/>
            <person name="Hori S."/>
            <person name="Arai W."/>
            <person name="Tsubouchi T."/>
            <person name="Morono Y."/>
            <person name="Uchiyama I."/>
            <person name="Ito T."/>
            <person name="Fujiyama A."/>
            <person name="Inagaki F."/>
            <person name="Takami H."/>
        </authorList>
    </citation>
    <scope>NUCLEOTIDE SEQUENCE</scope>
    <source>
        <strain evidence="7">Expedition CK06-06</strain>
    </source>
</reference>
<dbReference type="InterPro" id="IPR020930">
    <property type="entry name" value="Ribosomal_uL5_bac-type"/>
</dbReference>
<gene>
    <name evidence="7" type="ORF">S03H2_55526</name>
</gene>
<dbReference type="PANTHER" id="PTHR11994">
    <property type="entry name" value="60S RIBOSOMAL PROTEIN L11-RELATED"/>
    <property type="match status" value="1"/>
</dbReference>
<feature type="compositionally biased region" description="Polar residues" evidence="4">
    <location>
        <begin position="1"/>
        <end position="16"/>
    </location>
</feature>
<evidence type="ECO:0000313" key="7">
    <source>
        <dbReference type="EMBL" id="GAH80995.1"/>
    </source>
</evidence>
<evidence type="ECO:0000256" key="4">
    <source>
        <dbReference type="SAM" id="MobiDB-lite"/>
    </source>
</evidence>
<evidence type="ECO:0000259" key="5">
    <source>
        <dbReference type="Pfam" id="PF00281"/>
    </source>
</evidence>
<dbReference type="Pfam" id="PF00673">
    <property type="entry name" value="Ribosomal_L5_C"/>
    <property type="match status" value="1"/>
</dbReference>
<dbReference type="PROSITE" id="PS00358">
    <property type="entry name" value="RIBOSOMAL_L5"/>
    <property type="match status" value="1"/>
</dbReference>
<dbReference type="NCBIfam" id="NF000585">
    <property type="entry name" value="PRK00010.1"/>
    <property type="match status" value="1"/>
</dbReference>
<dbReference type="InterPro" id="IPR020929">
    <property type="entry name" value="Ribosomal_uL5_CS"/>
</dbReference>
<dbReference type="PIRSF" id="PIRSF002161">
    <property type="entry name" value="Ribosomal_L5"/>
    <property type="match status" value="1"/>
</dbReference>
<dbReference type="GO" id="GO:1990904">
    <property type="term" value="C:ribonucleoprotein complex"/>
    <property type="evidence" value="ECO:0007669"/>
    <property type="project" value="UniProtKB-KW"/>
</dbReference>
<keyword evidence="2" id="KW-0689">Ribosomal protein</keyword>
<name>X1JHM7_9ZZZZ</name>
<sequence>ARTPSRTELQEPSMSDTAETATEEAQAAPRLKTHFEEQIVLRLMERFDLKNRMAVPRLHKVALNMGVGEAVSDQNAMADAVATLRGITGQQPVVTRARRSVAGFHVREGMPLGCKVTLRGKRMYEFLDRLISVVLPRVRDFRGLSRSAFDGTGNYTLGIVESAVFPELDLDKLKNIFGLDVTIVTTARTDQEGFELLSLLGMPFQQ</sequence>
<comment type="similarity">
    <text evidence="1">Belongs to the universal ribosomal protein uL5 family.</text>
</comment>